<dbReference type="EMBL" id="AKGD01000001">
    <property type="protein sequence ID" value="EIT71751.1"/>
    <property type="molecule type" value="Genomic_DNA"/>
</dbReference>
<dbReference type="RefSeq" id="WP_007184837.1">
    <property type="nucleotide sequence ID" value="NZ_AKGD01000001.1"/>
</dbReference>
<proteinExistence type="inferred from homology"/>
<dbReference type="CDD" id="cd00789">
    <property type="entry name" value="KU_like"/>
    <property type="match status" value="1"/>
</dbReference>
<dbReference type="OrthoDB" id="9795084at2"/>
<evidence type="ECO:0000256" key="1">
    <source>
        <dbReference type="ARBA" id="ARBA00023125"/>
    </source>
</evidence>
<dbReference type="GO" id="GO:0006303">
    <property type="term" value="P:double-strand break repair via nonhomologous end joining"/>
    <property type="evidence" value="ECO:0007669"/>
    <property type="project" value="UniProtKB-UniRule"/>
</dbReference>
<dbReference type="AlphaFoldDB" id="I8I5J3"/>
<dbReference type="PANTHER" id="PTHR41251:SF1">
    <property type="entry name" value="NON-HOMOLOGOUS END JOINING PROTEIN KU"/>
    <property type="match status" value="1"/>
</dbReference>
<sequence length="297" mass="33504">MARPLWNGAISFGLLNIPVQLVPGERSMDLHFHLVDMRDQSRVRYERVSEETGDEVPWNKIARAFEYEKGNYVVLEKEDFANAAPESHESVDIEAFVEPEQIGPEYYDRPYFLVPAGKAHKGYVLLRDTLVKLGKVAVARVVIRTRERLALVRPLGEALQLLILRYPQEVVAADAYEFPAADAKSNRISPKERAMAEQLVESMSTDFDPSQYHDETRAKLRAAIDRRLKSKGKKVSKKVAKADQTAQGNEKVVDFMALLRKSIDTNKRTPAAASVKKPARKSTPKKASKTTRRKNAS</sequence>
<feature type="region of interest" description="Disordered" evidence="3">
    <location>
        <begin position="266"/>
        <end position="297"/>
    </location>
</feature>
<keyword evidence="2" id="KW-0233">DNA recombination</keyword>
<dbReference type="HAMAP" id="MF_01875">
    <property type="entry name" value="Prokaryotic_Ku"/>
    <property type="match status" value="1"/>
</dbReference>
<keyword evidence="2" id="KW-0234">DNA repair</keyword>
<keyword evidence="2" id="KW-0227">DNA damage</keyword>
<evidence type="ECO:0000259" key="4">
    <source>
        <dbReference type="SMART" id="SM00559"/>
    </source>
</evidence>
<reference evidence="5 6" key="1">
    <citation type="journal article" date="2012" name="J. Bacteriol.">
        <title>Genome Sequence of n-Alkane-Degrading Hydrocarboniphaga effusa Strain AP103T (ATCC BAA-332T).</title>
        <authorList>
            <person name="Chang H.K."/>
            <person name="Zylstra G.J."/>
            <person name="Chae J.C."/>
        </authorList>
    </citation>
    <scope>NUCLEOTIDE SEQUENCE [LARGE SCALE GENOMIC DNA]</scope>
    <source>
        <strain evidence="5 6">AP103</strain>
    </source>
</reference>
<evidence type="ECO:0000313" key="6">
    <source>
        <dbReference type="Proteomes" id="UP000003704"/>
    </source>
</evidence>
<name>I8I5J3_9GAMM</name>
<dbReference type="SUPFAM" id="SSF100939">
    <property type="entry name" value="SPOC domain-like"/>
    <property type="match status" value="1"/>
</dbReference>
<keyword evidence="6" id="KW-1185">Reference proteome</keyword>
<dbReference type="GO" id="GO:0003690">
    <property type="term" value="F:double-stranded DNA binding"/>
    <property type="evidence" value="ECO:0007669"/>
    <property type="project" value="UniProtKB-UniRule"/>
</dbReference>
<accession>I8I5J3</accession>
<dbReference type="PIRSF" id="PIRSF006493">
    <property type="entry name" value="Prok_Ku"/>
    <property type="match status" value="1"/>
</dbReference>
<comment type="similarity">
    <text evidence="2">Belongs to the prokaryotic Ku family.</text>
</comment>
<dbReference type="Proteomes" id="UP000003704">
    <property type="component" value="Unassembled WGS sequence"/>
</dbReference>
<comment type="caution">
    <text evidence="5">The sequence shown here is derived from an EMBL/GenBank/DDBJ whole genome shotgun (WGS) entry which is preliminary data.</text>
</comment>
<dbReference type="InterPro" id="IPR006164">
    <property type="entry name" value="DNA_bd_Ku70/Ku80"/>
</dbReference>
<dbReference type="NCBIfam" id="TIGR02772">
    <property type="entry name" value="Ku_bact"/>
    <property type="match status" value="1"/>
</dbReference>
<evidence type="ECO:0000256" key="3">
    <source>
        <dbReference type="SAM" id="MobiDB-lite"/>
    </source>
</evidence>
<evidence type="ECO:0000313" key="5">
    <source>
        <dbReference type="EMBL" id="EIT71751.1"/>
    </source>
</evidence>
<evidence type="ECO:0000256" key="2">
    <source>
        <dbReference type="HAMAP-Rule" id="MF_01875"/>
    </source>
</evidence>
<dbReference type="Pfam" id="PF02735">
    <property type="entry name" value="Ku"/>
    <property type="match status" value="1"/>
</dbReference>
<feature type="compositionally biased region" description="Basic residues" evidence="3">
    <location>
        <begin position="277"/>
        <end position="297"/>
    </location>
</feature>
<dbReference type="SMART" id="SM00559">
    <property type="entry name" value="Ku78"/>
    <property type="match status" value="1"/>
</dbReference>
<comment type="subunit">
    <text evidence="2">Homodimer. Interacts with LigD.</text>
</comment>
<dbReference type="InterPro" id="IPR009187">
    <property type="entry name" value="Prok_Ku"/>
</dbReference>
<dbReference type="PATRIC" id="fig|1172194.4.peg.1829"/>
<protein>
    <recommendedName>
        <fullName evidence="2">Non-homologous end joining protein Ku</fullName>
    </recommendedName>
</protein>
<dbReference type="STRING" id="1172194.WQQ_18880"/>
<feature type="domain" description="Ku" evidence="4">
    <location>
        <begin position="53"/>
        <end position="181"/>
    </location>
</feature>
<comment type="function">
    <text evidence="2">With LigD forms a non-homologous end joining (NHEJ) DNA repair enzyme, which repairs dsDNA breaks with reduced fidelity. Binds linear dsDNA with 5'- and 3'- overhangs but not closed circular dsDNA nor ssDNA. Recruits and stimulates the ligase activity of LigD.</text>
</comment>
<dbReference type="GO" id="GO:0006310">
    <property type="term" value="P:DNA recombination"/>
    <property type="evidence" value="ECO:0007669"/>
    <property type="project" value="UniProtKB-KW"/>
</dbReference>
<dbReference type="PANTHER" id="PTHR41251">
    <property type="entry name" value="NON-HOMOLOGOUS END JOINING PROTEIN KU"/>
    <property type="match status" value="1"/>
</dbReference>
<dbReference type="InterPro" id="IPR016194">
    <property type="entry name" value="SPOC-like_C_dom_sf"/>
</dbReference>
<keyword evidence="1 2" id="KW-0238">DNA-binding</keyword>
<gene>
    <name evidence="2" type="primary">ku</name>
    <name evidence="5" type="ORF">WQQ_18880</name>
</gene>
<dbReference type="Gene3D" id="2.40.290.10">
    <property type="match status" value="1"/>
</dbReference>
<organism evidence="5 6">
    <name type="scientific">Hydrocarboniphaga effusa AP103</name>
    <dbReference type="NCBI Taxonomy" id="1172194"/>
    <lineage>
        <taxon>Bacteria</taxon>
        <taxon>Pseudomonadati</taxon>
        <taxon>Pseudomonadota</taxon>
        <taxon>Gammaproteobacteria</taxon>
        <taxon>Nevskiales</taxon>
        <taxon>Nevskiaceae</taxon>
        <taxon>Hydrocarboniphaga</taxon>
    </lineage>
</organism>